<reference evidence="2 3" key="1">
    <citation type="submission" date="2024-06" db="EMBL/GenBank/DDBJ databases">
        <title>The draft genome of Grus japonensis, version 3.</title>
        <authorList>
            <person name="Nabeshima K."/>
            <person name="Suzuki S."/>
            <person name="Onuma M."/>
        </authorList>
    </citation>
    <scope>NUCLEOTIDE SEQUENCE [LARGE SCALE GENOMIC DNA]</scope>
    <source>
        <strain evidence="2 3">451A</strain>
    </source>
</reference>
<organism evidence="2 3">
    <name type="scientific">Grus japonensis</name>
    <name type="common">Japanese crane</name>
    <name type="synonym">Red-crowned crane</name>
    <dbReference type="NCBI Taxonomy" id="30415"/>
    <lineage>
        <taxon>Eukaryota</taxon>
        <taxon>Metazoa</taxon>
        <taxon>Chordata</taxon>
        <taxon>Craniata</taxon>
        <taxon>Vertebrata</taxon>
        <taxon>Euteleostomi</taxon>
        <taxon>Archelosauria</taxon>
        <taxon>Archosauria</taxon>
        <taxon>Dinosauria</taxon>
        <taxon>Saurischia</taxon>
        <taxon>Theropoda</taxon>
        <taxon>Coelurosauria</taxon>
        <taxon>Aves</taxon>
        <taxon>Neognathae</taxon>
        <taxon>Neoaves</taxon>
        <taxon>Gruiformes</taxon>
        <taxon>Gruidae</taxon>
        <taxon>Grus</taxon>
    </lineage>
</organism>
<protein>
    <submittedName>
        <fullName evidence="2">Uncharacterized protein</fullName>
    </submittedName>
</protein>
<evidence type="ECO:0000256" key="1">
    <source>
        <dbReference type="SAM" id="MobiDB-lite"/>
    </source>
</evidence>
<dbReference type="Proteomes" id="UP001623348">
    <property type="component" value="Unassembled WGS sequence"/>
</dbReference>
<sequence>MWSHSRRGPGSNVQEEEELDHSYRSRKSLTERAGSPKLNPLTFLEHTLRSSNKRLLPPICLTSPLPAPDEISPPATKPGIQQALAAVSPS</sequence>
<accession>A0ABC9WGB8</accession>
<feature type="region of interest" description="Disordered" evidence="1">
    <location>
        <begin position="1"/>
        <end position="38"/>
    </location>
</feature>
<keyword evidence="3" id="KW-1185">Reference proteome</keyword>
<dbReference type="AlphaFoldDB" id="A0ABC9WGB8"/>
<dbReference type="EMBL" id="BAAFJT010000002">
    <property type="protein sequence ID" value="GAB0183864.1"/>
    <property type="molecule type" value="Genomic_DNA"/>
</dbReference>
<name>A0ABC9WGB8_GRUJA</name>
<evidence type="ECO:0000313" key="2">
    <source>
        <dbReference type="EMBL" id="GAB0183864.1"/>
    </source>
</evidence>
<gene>
    <name evidence="2" type="ORF">GRJ2_000851700</name>
</gene>
<evidence type="ECO:0000313" key="3">
    <source>
        <dbReference type="Proteomes" id="UP001623348"/>
    </source>
</evidence>
<feature type="region of interest" description="Disordered" evidence="1">
    <location>
        <begin position="63"/>
        <end position="90"/>
    </location>
</feature>
<proteinExistence type="predicted"/>
<comment type="caution">
    <text evidence="2">The sequence shown here is derived from an EMBL/GenBank/DDBJ whole genome shotgun (WGS) entry which is preliminary data.</text>
</comment>